<dbReference type="Proteomes" id="UP000532936">
    <property type="component" value="Unassembled WGS sequence"/>
</dbReference>
<proteinExistence type="predicted"/>
<feature type="signal peptide" evidence="1">
    <location>
        <begin position="1"/>
        <end position="25"/>
    </location>
</feature>
<organism evidence="2 3">
    <name type="scientific">Brevundimonas mediterranea</name>
    <dbReference type="NCBI Taxonomy" id="74329"/>
    <lineage>
        <taxon>Bacteria</taxon>
        <taxon>Pseudomonadati</taxon>
        <taxon>Pseudomonadota</taxon>
        <taxon>Alphaproteobacteria</taxon>
        <taxon>Caulobacterales</taxon>
        <taxon>Caulobacteraceae</taxon>
        <taxon>Brevundimonas</taxon>
    </lineage>
</organism>
<evidence type="ECO:0000313" key="3">
    <source>
        <dbReference type="Proteomes" id="UP000532936"/>
    </source>
</evidence>
<dbReference type="EMBL" id="JACIDA010000001">
    <property type="protein sequence ID" value="MBB3870946.1"/>
    <property type="molecule type" value="Genomic_DNA"/>
</dbReference>
<feature type="chain" id="PRO_5031013863" description="DUF995 domain-containing protein" evidence="1">
    <location>
        <begin position="26"/>
        <end position="122"/>
    </location>
</feature>
<dbReference type="RefSeq" id="WP_183195223.1">
    <property type="nucleotide sequence ID" value="NZ_JACIDA010000001.1"/>
</dbReference>
<evidence type="ECO:0000256" key="1">
    <source>
        <dbReference type="SAM" id="SignalP"/>
    </source>
</evidence>
<reference evidence="2 3" key="1">
    <citation type="submission" date="2020-08" db="EMBL/GenBank/DDBJ databases">
        <title>Genomic Encyclopedia of Type Strains, Phase IV (KMG-IV): sequencing the most valuable type-strain genomes for metagenomic binning, comparative biology and taxonomic classification.</title>
        <authorList>
            <person name="Goeker M."/>
        </authorList>
    </citation>
    <scope>NUCLEOTIDE SEQUENCE [LARGE SCALE GENOMIC DNA]</scope>
    <source>
        <strain evidence="2 3">DSM 14878</strain>
    </source>
</reference>
<name>A0A7W6A0E7_9CAUL</name>
<evidence type="ECO:0008006" key="4">
    <source>
        <dbReference type="Google" id="ProtNLM"/>
    </source>
</evidence>
<accession>A0A7W6A0E7</accession>
<dbReference type="AlphaFoldDB" id="A0A7W6A0E7"/>
<keyword evidence="1" id="KW-0732">Signal</keyword>
<evidence type="ECO:0000313" key="2">
    <source>
        <dbReference type="EMBL" id="MBB3870946.1"/>
    </source>
</evidence>
<protein>
    <recommendedName>
        <fullName evidence="4">DUF995 domain-containing protein</fullName>
    </recommendedName>
</protein>
<comment type="caution">
    <text evidence="2">The sequence shown here is derived from an EMBL/GenBank/DDBJ whole genome shotgun (WGS) entry which is preliminary data.</text>
</comment>
<sequence>MMRTVLIGCGLALGVVVASTAPARADMAEAFGNTIVSHYPNGQWVKHFFEPDGRYLSQFSDGRQLSARWSREGDKICLTGFRPRQILPRFCSRMVEADIGQSWQARDPLGRTIRNELVAGRR</sequence>
<gene>
    <name evidence="2" type="ORF">GGR11_000460</name>
</gene>